<protein>
    <recommendedName>
        <fullName evidence="2">Alkyl hydroperoxide reductase subunit C/ Thiol specific antioxidant domain-containing protein</fullName>
    </recommendedName>
</protein>
<keyword evidence="1" id="KW-1133">Transmembrane helix</keyword>
<dbReference type="STRING" id="1346330.M472_02790"/>
<evidence type="ECO:0000259" key="2">
    <source>
        <dbReference type="Pfam" id="PF00578"/>
    </source>
</evidence>
<dbReference type="EMBL" id="ATDL01000021">
    <property type="protein sequence ID" value="ERJ57685.1"/>
    <property type="molecule type" value="Genomic_DNA"/>
</dbReference>
<feature type="transmembrane region" description="Helical" evidence="1">
    <location>
        <begin position="47"/>
        <end position="68"/>
    </location>
</feature>
<keyword evidence="1" id="KW-0472">Membrane</keyword>
<dbReference type="SUPFAM" id="SSF52833">
    <property type="entry name" value="Thioredoxin-like"/>
    <property type="match status" value="1"/>
</dbReference>
<dbReference type="eggNOG" id="COG0526">
    <property type="taxonomic scope" value="Bacteria"/>
</dbReference>
<dbReference type="OrthoDB" id="793244at2"/>
<accession>U2HQX5</accession>
<gene>
    <name evidence="3" type="ORF">M472_02790</name>
</gene>
<reference evidence="3 4" key="1">
    <citation type="journal article" date="2013" name="Genome Announc.">
        <title>The Draft Genome Sequence of Sphingomonas paucimobilis Strain HER1398 (Proteobacteria), Host to the Giant PAU Phage, Indicates That It Is a Member of the Genus Sphingobacterium (Bacteroidetes).</title>
        <authorList>
            <person name="White R.A.III."/>
            <person name="Suttle C.A."/>
        </authorList>
    </citation>
    <scope>NUCLEOTIDE SEQUENCE [LARGE SCALE GENOMIC DNA]</scope>
    <source>
        <strain evidence="3 4">HER1398</strain>
    </source>
</reference>
<dbReference type="AlphaFoldDB" id="U2HQX5"/>
<sequence>MSDKIKQNSNCALLIYRPSDESGQILPCGRNDITGKWWTLLAKNQKLSALSIIFCVLFSSLAFTQVVAQTQSRSVLQGEIRSAADGHNTIDSNIVQPLALGMKVPEEFWTTNHLFYNNGDTVRTNLEQYRNKLLVLDFWATWCAICIGQMEKNDKLFAQFQEEANILLVNPRVTRDTYEKIKTQEPSILEASKMSALQSIIDDTLIQQLFPHKIYPRYVWISHGRFLAHTLAPSVSAGHVADMLNILSQGNHEK</sequence>
<keyword evidence="1" id="KW-0812">Transmembrane</keyword>
<dbReference type="GO" id="GO:0016209">
    <property type="term" value="F:antioxidant activity"/>
    <property type="evidence" value="ECO:0007669"/>
    <property type="project" value="InterPro"/>
</dbReference>
<feature type="domain" description="Alkyl hydroperoxide reductase subunit C/ Thiol specific antioxidant" evidence="2">
    <location>
        <begin position="118"/>
        <end position="174"/>
    </location>
</feature>
<keyword evidence="4" id="KW-1185">Reference proteome</keyword>
<dbReference type="GO" id="GO:0016491">
    <property type="term" value="F:oxidoreductase activity"/>
    <property type="evidence" value="ECO:0007669"/>
    <property type="project" value="InterPro"/>
</dbReference>
<organism evidence="3 4">
    <name type="scientific">Sphingobacterium paucimobilis HER1398</name>
    <dbReference type="NCBI Taxonomy" id="1346330"/>
    <lineage>
        <taxon>Bacteria</taxon>
        <taxon>Pseudomonadati</taxon>
        <taxon>Bacteroidota</taxon>
        <taxon>Sphingobacteriia</taxon>
        <taxon>Sphingobacteriales</taxon>
        <taxon>Sphingobacteriaceae</taxon>
        <taxon>Sphingobacterium</taxon>
    </lineage>
</organism>
<dbReference type="PATRIC" id="fig|1346330.5.peg.3650"/>
<proteinExistence type="predicted"/>
<name>U2HQX5_9SPHI</name>
<evidence type="ECO:0000313" key="3">
    <source>
        <dbReference type="EMBL" id="ERJ57685.1"/>
    </source>
</evidence>
<comment type="caution">
    <text evidence="3">The sequence shown here is derived from an EMBL/GenBank/DDBJ whole genome shotgun (WGS) entry which is preliminary data.</text>
</comment>
<dbReference type="RefSeq" id="WP_021071781.1">
    <property type="nucleotide sequence ID" value="NZ_ATDL01000021.1"/>
</dbReference>
<dbReference type="InterPro" id="IPR000866">
    <property type="entry name" value="AhpC/TSA"/>
</dbReference>
<evidence type="ECO:0000256" key="1">
    <source>
        <dbReference type="SAM" id="Phobius"/>
    </source>
</evidence>
<dbReference type="Pfam" id="PF00578">
    <property type="entry name" value="AhpC-TSA"/>
    <property type="match status" value="1"/>
</dbReference>
<dbReference type="InterPro" id="IPR036249">
    <property type="entry name" value="Thioredoxin-like_sf"/>
</dbReference>
<dbReference type="Gene3D" id="3.40.30.10">
    <property type="entry name" value="Glutaredoxin"/>
    <property type="match status" value="1"/>
</dbReference>
<evidence type="ECO:0000313" key="4">
    <source>
        <dbReference type="Proteomes" id="UP000016584"/>
    </source>
</evidence>
<dbReference type="Proteomes" id="UP000016584">
    <property type="component" value="Unassembled WGS sequence"/>
</dbReference>